<feature type="domain" description="Smr" evidence="1">
    <location>
        <begin position="5"/>
        <end position="62"/>
    </location>
</feature>
<gene>
    <name evidence="2" type="ORF">EDD18DRAFT_1018023</name>
</gene>
<dbReference type="AlphaFoldDB" id="A0AA39QNC2"/>
<sequence>PIPTIDLHGLLTSEAVIKTEKAFKAVLGEGGKSLRVIVGKGLHSKQRKAKLKPAVEKAMIKY</sequence>
<dbReference type="EMBL" id="JAUEPU010000002">
    <property type="protein sequence ID" value="KAK0504844.1"/>
    <property type="molecule type" value="Genomic_DNA"/>
</dbReference>
<dbReference type="PROSITE" id="PS50828">
    <property type="entry name" value="SMR"/>
    <property type="match status" value="1"/>
</dbReference>
<dbReference type="Gene3D" id="3.30.1370.110">
    <property type="match status" value="1"/>
</dbReference>
<evidence type="ECO:0000313" key="3">
    <source>
        <dbReference type="Proteomes" id="UP001175228"/>
    </source>
</evidence>
<organism evidence="2 3">
    <name type="scientific">Armillaria luteobubalina</name>
    <dbReference type="NCBI Taxonomy" id="153913"/>
    <lineage>
        <taxon>Eukaryota</taxon>
        <taxon>Fungi</taxon>
        <taxon>Dikarya</taxon>
        <taxon>Basidiomycota</taxon>
        <taxon>Agaricomycotina</taxon>
        <taxon>Agaricomycetes</taxon>
        <taxon>Agaricomycetidae</taxon>
        <taxon>Agaricales</taxon>
        <taxon>Marasmiineae</taxon>
        <taxon>Physalacriaceae</taxon>
        <taxon>Armillaria</taxon>
    </lineage>
</organism>
<evidence type="ECO:0000313" key="2">
    <source>
        <dbReference type="EMBL" id="KAK0504844.1"/>
    </source>
</evidence>
<dbReference type="SUPFAM" id="SSF160443">
    <property type="entry name" value="SMR domain-like"/>
    <property type="match status" value="1"/>
</dbReference>
<protein>
    <recommendedName>
        <fullName evidence="1">Smr domain-containing protein</fullName>
    </recommendedName>
</protein>
<dbReference type="PANTHER" id="PTHR47417">
    <property type="entry name" value="SMR DOMAIN-CONTAINING PROTEIN YPL199C"/>
    <property type="match status" value="1"/>
</dbReference>
<dbReference type="InterPro" id="IPR002625">
    <property type="entry name" value="Smr_dom"/>
</dbReference>
<reference evidence="2" key="1">
    <citation type="submission" date="2023-06" db="EMBL/GenBank/DDBJ databases">
        <authorList>
            <consortium name="Lawrence Berkeley National Laboratory"/>
            <person name="Ahrendt S."/>
            <person name="Sahu N."/>
            <person name="Indic B."/>
            <person name="Wong-Bajracharya J."/>
            <person name="Merenyi Z."/>
            <person name="Ke H.-M."/>
            <person name="Monk M."/>
            <person name="Kocsube S."/>
            <person name="Drula E."/>
            <person name="Lipzen A."/>
            <person name="Balint B."/>
            <person name="Henrissat B."/>
            <person name="Andreopoulos B."/>
            <person name="Martin F.M."/>
            <person name="Harder C.B."/>
            <person name="Rigling D."/>
            <person name="Ford K.L."/>
            <person name="Foster G.D."/>
            <person name="Pangilinan J."/>
            <person name="Papanicolaou A."/>
            <person name="Barry K."/>
            <person name="LaButti K."/>
            <person name="Viragh M."/>
            <person name="Koriabine M."/>
            <person name="Yan M."/>
            <person name="Riley R."/>
            <person name="Champramary S."/>
            <person name="Plett K.L."/>
            <person name="Tsai I.J."/>
            <person name="Slot J."/>
            <person name="Sipos G."/>
            <person name="Plett J."/>
            <person name="Nagy L.G."/>
            <person name="Grigoriev I.V."/>
        </authorList>
    </citation>
    <scope>NUCLEOTIDE SEQUENCE</scope>
    <source>
        <strain evidence="2">HWK02</strain>
    </source>
</reference>
<dbReference type="InterPro" id="IPR053020">
    <property type="entry name" value="Smr_domain_protein"/>
</dbReference>
<name>A0AA39QNC2_9AGAR</name>
<dbReference type="PANTHER" id="PTHR47417:SF1">
    <property type="entry name" value="SMR DOMAIN-CONTAINING PROTEIN YPL199C"/>
    <property type="match status" value="1"/>
</dbReference>
<feature type="non-terminal residue" evidence="2">
    <location>
        <position position="1"/>
    </location>
</feature>
<dbReference type="Proteomes" id="UP001175228">
    <property type="component" value="Unassembled WGS sequence"/>
</dbReference>
<dbReference type="Pfam" id="PF01713">
    <property type="entry name" value="Smr"/>
    <property type="match status" value="1"/>
</dbReference>
<evidence type="ECO:0000259" key="1">
    <source>
        <dbReference type="PROSITE" id="PS50828"/>
    </source>
</evidence>
<accession>A0AA39QNC2</accession>
<keyword evidence="3" id="KW-1185">Reference proteome</keyword>
<feature type="non-terminal residue" evidence="2">
    <location>
        <position position="62"/>
    </location>
</feature>
<proteinExistence type="predicted"/>
<dbReference type="InterPro" id="IPR036063">
    <property type="entry name" value="Smr_dom_sf"/>
</dbReference>
<comment type="caution">
    <text evidence="2">The sequence shown here is derived from an EMBL/GenBank/DDBJ whole genome shotgun (WGS) entry which is preliminary data.</text>
</comment>